<dbReference type="AlphaFoldDB" id="A0AAN9MWZ8"/>
<keyword evidence="2" id="KW-1185">Reference proteome</keyword>
<accession>A0AAN9MWZ8</accession>
<dbReference type="Proteomes" id="UP001367508">
    <property type="component" value="Unassembled WGS sequence"/>
</dbReference>
<comment type="caution">
    <text evidence="1">The sequence shown here is derived from an EMBL/GenBank/DDBJ whole genome shotgun (WGS) entry which is preliminary data.</text>
</comment>
<protein>
    <submittedName>
        <fullName evidence="1">Uncharacterized protein</fullName>
    </submittedName>
</protein>
<gene>
    <name evidence="1" type="ORF">VNO77_00993</name>
</gene>
<evidence type="ECO:0000313" key="1">
    <source>
        <dbReference type="EMBL" id="KAK7359048.1"/>
    </source>
</evidence>
<proteinExistence type="predicted"/>
<dbReference type="EMBL" id="JAYMYQ010000001">
    <property type="protein sequence ID" value="KAK7359048.1"/>
    <property type="molecule type" value="Genomic_DNA"/>
</dbReference>
<name>A0AAN9MWZ8_CANGL</name>
<evidence type="ECO:0000313" key="2">
    <source>
        <dbReference type="Proteomes" id="UP001367508"/>
    </source>
</evidence>
<organism evidence="1 2">
    <name type="scientific">Canavalia gladiata</name>
    <name type="common">Sword bean</name>
    <name type="synonym">Dolichos gladiatus</name>
    <dbReference type="NCBI Taxonomy" id="3824"/>
    <lineage>
        <taxon>Eukaryota</taxon>
        <taxon>Viridiplantae</taxon>
        <taxon>Streptophyta</taxon>
        <taxon>Embryophyta</taxon>
        <taxon>Tracheophyta</taxon>
        <taxon>Spermatophyta</taxon>
        <taxon>Magnoliopsida</taxon>
        <taxon>eudicotyledons</taxon>
        <taxon>Gunneridae</taxon>
        <taxon>Pentapetalae</taxon>
        <taxon>rosids</taxon>
        <taxon>fabids</taxon>
        <taxon>Fabales</taxon>
        <taxon>Fabaceae</taxon>
        <taxon>Papilionoideae</taxon>
        <taxon>50 kb inversion clade</taxon>
        <taxon>NPAAA clade</taxon>
        <taxon>indigoferoid/millettioid clade</taxon>
        <taxon>Phaseoleae</taxon>
        <taxon>Canavalia</taxon>
    </lineage>
</organism>
<reference evidence="1 2" key="1">
    <citation type="submission" date="2024-01" db="EMBL/GenBank/DDBJ databases">
        <title>The genomes of 5 underutilized Papilionoideae crops provide insights into root nodulation and disease resistanc.</title>
        <authorList>
            <person name="Jiang F."/>
        </authorList>
    </citation>
    <scope>NUCLEOTIDE SEQUENCE [LARGE SCALE GENOMIC DNA]</scope>
    <source>
        <strain evidence="1">LVBAO_FW01</strain>
        <tissue evidence="1">Leaves</tissue>
    </source>
</reference>
<sequence>MVKVRIQLICLDFWIGYHKIICLDKILSFIKHTLMHSSHLPSIIAPKIRIQQSSVNHTLVMFAIIGFASAADSAAAPADDYEMDDDDALIGTAGQGRAPSPHSVVAAPIGGPVPPGAFDTKASAPSAASSSLHKFSTVVAGAATAALAASLLCF</sequence>